<keyword evidence="4" id="KW-1185">Reference proteome</keyword>
<dbReference type="SUPFAM" id="SSF54506">
    <property type="entry name" value="Diaminopimelate epimerase-like"/>
    <property type="match status" value="2"/>
</dbReference>
<accession>A0ABS8UCX9</accession>
<dbReference type="Proteomes" id="UP001430360">
    <property type="component" value="Unassembled WGS sequence"/>
</dbReference>
<protein>
    <submittedName>
        <fullName evidence="3">4-oxalomesaconate tautomerase</fullName>
        <ecNumber evidence="3">5.3.2.8</ecNumber>
    </submittedName>
</protein>
<name>A0ABS8UCX9_9GAMM</name>
<dbReference type="EMBL" id="JAJQKU010000002">
    <property type="protein sequence ID" value="MCD9096586.1"/>
    <property type="molecule type" value="Genomic_DNA"/>
</dbReference>
<sequence>MQGLGSAMEAAGLGHEQESSQVEDFAIDAHNVSILLKSAFHRSIPAMPVSQRIDQLIRYSYQSATLMSNDLYSVPCVLMRGGSSKGPFFRASDLPADPAERDRLLLEVMGAGHPLQIDGIGGGNALSSKVAIVGPPTRADADIDYLFAQVRLDRQLVDTTPNCGNMLAAVGPFAIESGMVAAGDPRTEVRIHNVNTGKVILATVETPQGRVHYRGETAIAGAPGTAAPISLAFLDAAGARTGKLLPTGEASEWIDGVEVSCVDCAMPMVMLEGAALGVTGSESVAELNANTAMLARLERIRIEAGRRMGIADAGDRVIPKPVLLLPPRAGGALQVRYFMPHQCHSALAITGAVGISTACVTDGTVAQRMAGSLSLPGSVRLEHPSGCLDVALHRPAMDAPIVASVVRTARRLFEGRVFASTDPRRSAAAPWSSAA</sequence>
<proteinExistence type="inferred from homology"/>
<gene>
    <name evidence="3" type="ORF">LTT95_06485</name>
</gene>
<dbReference type="PANTHER" id="PTHR43709">
    <property type="entry name" value="ACONITATE ISOMERASE-RELATED"/>
    <property type="match status" value="1"/>
</dbReference>
<comment type="similarity">
    <text evidence="1">Belongs to the PrpF family.</text>
</comment>
<keyword evidence="2 3" id="KW-0413">Isomerase</keyword>
<dbReference type="InterPro" id="IPR047687">
    <property type="entry name" value="OMA_tautomer-like"/>
</dbReference>
<dbReference type="Pfam" id="PF04303">
    <property type="entry name" value="PrpF"/>
    <property type="match status" value="1"/>
</dbReference>
<dbReference type="RefSeq" id="WP_232135344.1">
    <property type="nucleotide sequence ID" value="NZ_CP089507.1"/>
</dbReference>
<dbReference type="Gene3D" id="3.10.310.10">
    <property type="entry name" value="Diaminopimelate Epimerase, Chain A, domain 1"/>
    <property type="match status" value="2"/>
</dbReference>
<reference evidence="3" key="2">
    <citation type="journal article" date="2022" name="Syst. Appl. Microbiol.">
        <title>Physiological and genomic characterisation of Luteimonas fraxinea sp. nov., a bacterial species associated with trees tolerant to ash dieback.</title>
        <authorList>
            <person name="Ulrich K."/>
            <person name="Becker R."/>
            <person name="Behrendt U."/>
            <person name="Kube M."/>
            <person name="Schneck V."/>
            <person name="Ulrich A."/>
        </authorList>
    </citation>
    <scope>NUCLEOTIDE SEQUENCE</scope>
    <source>
        <strain evidence="3">A1P009</strain>
    </source>
</reference>
<comment type="caution">
    <text evidence="3">The sequence shown here is derived from an EMBL/GenBank/DDBJ whole genome shotgun (WGS) entry which is preliminary data.</text>
</comment>
<evidence type="ECO:0000256" key="2">
    <source>
        <dbReference type="ARBA" id="ARBA00023235"/>
    </source>
</evidence>
<dbReference type="InterPro" id="IPR007400">
    <property type="entry name" value="PrpF-like"/>
</dbReference>
<evidence type="ECO:0000313" key="3">
    <source>
        <dbReference type="EMBL" id="MCD9096586.1"/>
    </source>
</evidence>
<dbReference type="NCBIfam" id="NF033377">
    <property type="entry name" value="OMA_tautomer"/>
    <property type="match status" value="1"/>
</dbReference>
<evidence type="ECO:0000256" key="1">
    <source>
        <dbReference type="ARBA" id="ARBA00007673"/>
    </source>
</evidence>
<reference evidence="3" key="1">
    <citation type="submission" date="2021-12" db="EMBL/GenBank/DDBJ databases">
        <authorList>
            <person name="Ulrich A."/>
        </authorList>
    </citation>
    <scope>NUCLEOTIDE SEQUENCE</scope>
    <source>
        <strain evidence="3">A1P009</strain>
    </source>
</reference>
<evidence type="ECO:0000313" key="4">
    <source>
        <dbReference type="Proteomes" id="UP001430360"/>
    </source>
</evidence>
<organism evidence="3 4">
    <name type="scientific">Luteimonas fraxinea</name>
    <dbReference type="NCBI Taxonomy" id="2901869"/>
    <lineage>
        <taxon>Bacteria</taxon>
        <taxon>Pseudomonadati</taxon>
        <taxon>Pseudomonadota</taxon>
        <taxon>Gammaproteobacteria</taxon>
        <taxon>Lysobacterales</taxon>
        <taxon>Lysobacteraceae</taxon>
        <taxon>Luteimonas</taxon>
    </lineage>
</organism>
<dbReference type="PANTHER" id="PTHR43709:SF3">
    <property type="entry name" value="ISOMERASE YBHH-RELATED"/>
    <property type="match status" value="1"/>
</dbReference>
<dbReference type="EC" id="5.3.2.8" evidence="3"/>
<dbReference type="GO" id="GO:0016853">
    <property type="term" value="F:isomerase activity"/>
    <property type="evidence" value="ECO:0007669"/>
    <property type="project" value="UniProtKB-KW"/>
</dbReference>